<organism evidence="2 3">
    <name type="scientific">Pararhodobacter marinus</name>
    <dbReference type="NCBI Taxonomy" id="2184063"/>
    <lineage>
        <taxon>Bacteria</taxon>
        <taxon>Pseudomonadati</taxon>
        <taxon>Pseudomonadota</taxon>
        <taxon>Alphaproteobacteria</taxon>
        <taxon>Rhodobacterales</taxon>
        <taxon>Paracoccaceae</taxon>
        <taxon>Pararhodobacter</taxon>
    </lineage>
</organism>
<comment type="caution">
    <text evidence="2">The sequence shown here is derived from an EMBL/GenBank/DDBJ whole genome shotgun (WGS) entry which is preliminary data.</text>
</comment>
<dbReference type="Proteomes" id="UP000244940">
    <property type="component" value="Unassembled WGS sequence"/>
</dbReference>
<dbReference type="EMBL" id="QEYD01000013">
    <property type="protein sequence ID" value="PWE26999.1"/>
    <property type="molecule type" value="Genomic_DNA"/>
</dbReference>
<dbReference type="OrthoDB" id="7875255at2"/>
<name>A0A2U2C570_9RHOB</name>
<dbReference type="AlphaFoldDB" id="A0A2U2C570"/>
<proteinExistence type="predicted"/>
<evidence type="ECO:0000256" key="1">
    <source>
        <dbReference type="SAM" id="MobiDB-lite"/>
    </source>
</evidence>
<evidence type="ECO:0000313" key="3">
    <source>
        <dbReference type="Proteomes" id="UP000244940"/>
    </source>
</evidence>
<accession>A0A2U2C570</accession>
<protein>
    <recommendedName>
        <fullName evidence="4">HK97 gp10 family phage protein</fullName>
    </recommendedName>
</protein>
<keyword evidence="3" id="KW-1185">Reference proteome</keyword>
<gene>
    <name evidence="2" type="ORF">C4N9_18515</name>
</gene>
<feature type="compositionally biased region" description="Basic residues" evidence="1">
    <location>
        <begin position="99"/>
        <end position="111"/>
    </location>
</feature>
<evidence type="ECO:0000313" key="2">
    <source>
        <dbReference type="EMBL" id="PWE26999.1"/>
    </source>
</evidence>
<feature type="region of interest" description="Disordered" evidence="1">
    <location>
        <begin position="99"/>
        <end position="121"/>
    </location>
</feature>
<evidence type="ECO:0008006" key="4">
    <source>
        <dbReference type="Google" id="ProtNLM"/>
    </source>
</evidence>
<reference evidence="2 3" key="1">
    <citation type="submission" date="2018-05" db="EMBL/GenBank/DDBJ databases">
        <title>Pararhodobacter marina sp. nov., isolated from deep-sea water of the Indian Ocean.</title>
        <authorList>
            <person name="Lai Q.Sr."/>
            <person name="Liu X."/>
            <person name="Shao Z."/>
        </authorList>
    </citation>
    <scope>NUCLEOTIDE SEQUENCE [LARGE SCALE GENOMIC DNA]</scope>
    <source>
        <strain evidence="2 3">CIC4N-9</strain>
    </source>
</reference>
<sequence>MSKRVIGADRVMRKISQLPRKLQQDIAAANAKSATELARTAKVLIPVGGDVHGDGHEREKITVTPQEDGAQLVDFGPKSKVIEGKRGPRPFVNPALSVTRKRHKNRAKRAVNKAVKGLFHD</sequence>